<reference evidence="2 3" key="2">
    <citation type="journal article" date="2012" name="Open Biol.">
        <title>Characteristics of nucleosomes and linker DNA regions on the genome of the basidiomycete Mixia osmundae revealed by mono- and dinucleosome mapping.</title>
        <authorList>
            <person name="Nishida H."/>
            <person name="Kondo S."/>
            <person name="Matsumoto T."/>
            <person name="Suzuki Y."/>
            <person name="Yoshikawa H."/>
            <person name="Taylor T.D."/>
            <person name="Sugiyama J."/>
        </authorList>
    </citation>
    <scope>NUCLEOTIDE SEQUENCE [LARGE SCALE GENOMIC DNA]</scope>
    <source>
        <strain evidence="3">CBS 9802 / IAM 14324 / JCM 22182 / KY 12970</strain>
    </source>
</reference>
<dbReference type="InParanoid" id="G7E835"/>
<feature type="signal peptide" evidence="1">
    <location>
        <begin position="1"/>
        <end position="20"/>
    </location>
</feature>
<dbReference type="AlphaFoldDB" id="G7E835"/>
<evidence type="ECO:0000313" key="3">
    <source>
        <dbReference type="Proteomes" id="UP000009131"/>
    </source>
</evidence>
<organism evidence="2 3">
    <name type="scientific">Mixia osmundae (strain CBS 9802 / IAM 14324 / JCM 22182 / KY 12970)</name>
    <dbReference type="NCBI Taxonomy" id="764103"/>
    <lineage>
        <taxon>Eukaryota</taxon>
        <taxon>Fungi</taxon>
        <taxon>Dikarya</taxon>
        <taxon>Basidiomycota</taxon>
        <taxon>Pucciniomycotina</taxon>
        <taxon>Mixiomycetes</taxon>
        <taxon>Mixiales</taxon>
        <taxon>Mixiaceae</taxon>
        <taxon>Mixia</taxon>
    </lineage>
</organism>
<dbReference type="eggNOG" id="ENOG502RZYG">
    <property type="taxonomic scope" value="Eukaryota"/>
</dbReference>
<name>G7E835_MIXOS</name>
<keyword evidence="1" id="KW-0732">Signal</keyword>
<dbReference type="PANTHER" id="PTHR36182">
    <property type="entry name" value="PROTEIN, PUTATIVE (AFU_ORTHOLOGUE AFUA_6G10930)-RELATED"/>
    <property type="match status" value="1"/>
</dbReference>
<evidence type="ECO:0000313" key="2">
    <source>
        <dbReference type="EMBL" id="GAA98995.1"/>
    </source>
</evidence>
<comment type="caution">
    <text evidence="2">The sequence shown here is derived from an EMBL/GenBank/DDBJ whole genome shotgun (WGS) entry which is preliminary data.</text>
</comment>
<dbReference type="STRING" id="764103.G7E835"/>
<sequence length="397" mass="42863">MLYKLLCAVLIAFSLQWAQAHVELLHPFPLRSSWDPANDWSVVRYDLTNPLALDGSDFPCHGDLSLLRQMHARDEQKVSAKAAIADAMVSPSSDLTHITGLLVAGQNSTFDLTWDTRSGSEPLHAGGSCQISISYDLGKTFVVIHSIIGDCPVPAHYDDTVNTSGYEYPVPADLPPSPRAIFSWSWQNKEGNRELYQTCALVEIRNDRQSLSYTGPVMWKANIFGDVQCRTIQGDVIYTQPGPSLAYGRVFAATHDIAAGLVKTLTTALSPLATPLTAPLGSLLNLTALHDRRSKALKPLSPTVMKPCTAVDNSRLATVFANGTSVMLPADSKQFAKRRDELASATTSSTHAAQTGSHAVVVSWNSCTQSFIAAAHQACQTALTSPGCDSHSLTARR</sequence>
<reference evidence="2 3" key="1">
    <citation type="journal article" date="2011" name="J. Gen. Appl. Microbiol.">
        <title>Draft genome sequencing of the enigmatic basidiomycete Mixia osmundae.</title>
        <authorList>
            <person name="Nishida H."/>
            <person name="Nagatsuka Y."/>
            <person name="Sugiyama J."/>
        </authorList>
    </citation>
    <scope>NUCLEOTIDE SEQUENCE [LARGE SCALE GENOMIC DNA]</scope>
    <source>
        <strain evidence="3">CBS 9802 / IAM 14324 / JCM 22182 / KY 12970</strain>
    </source>
</reference>
<dbReference type="EMBL" id="BABT02000165">
    <property type="protein sequence ID" value="GAA98995.1"/>
    <property type="molecule type" value="Genomic_DNA"/>
</dbReference>
<protein>
    <recommendedName>
        <fullName evidence="4">Chitin-binding type-4 domain-containing protein</fullName>
    </recommendedName>
</protein>
<evidence type="ECO:0008006" key="4">
    <source>
        <dbReference type="Google" id="ProtNLM"/>
    </source>
</evidence>
<proteinExistence type="predicted"/>
<dbReference type="Proteomes" id="UP000009131">
    <property type="component" value="Unassembled WGS sequence"/>
</dbReference>
<gene>
    <name evidence="2" type="primary">Mo05684</name>
    <name evidence="2" type="ORF">E5Q_05684</name>
</gene>
<dbReference type="PANTHER" id="PTHR36182:SF1">
    <property type="entry name" value="PROTEIN, PUTATIVE (AFU_ORTHOLOGUE AFUA_6G10930)-RELATED"/>
    <property type="match status" value="1"/>
</dbReference>
<feature type="chain" id="PRO_5003492820" description="Chitin-binding type-4 domain-containing protein" evidence="1">
    <location>
        <begin position="21"/>
        <end position="397"/>
    </location>
</feature>
<dbReference type="HOGENOM" id="CLU_694613_0_0_1"/>
<dbReference type="OrthoDB" id="2342176at2759"/>
<accession>G7E835</accession>
<dbReference type="Gene3D" id="2.70.50.70">
    <property type="match status" value="1"/>
</dbReference>
<evidence type="ECO:0000256" key="1">
    <source>
        <dbReference type="SAM" id="SignalP"/>
    </source>
</evidence>
<keyword evidence="3" id="KW-1185">Reference proteome</keyword>